<organism evidence="1 2">
    <name type="scientific">Hallerella porci</name>
    <dbReference type="NCBI Taxonomy" id="1945871"/>
    <lineage>
        <taxon>Bacteria</taxon>
        <taxon>Pseudomonadati</taxon>
        <taxon>Fibrobacterota</taxon>
        <taxon>Fibrobacteria</taxon>
        <taxon>Fibrobacterales</taxon>
        <taxon>Fibrobacteraceae</taxon>
        <taxon>Hallerella</taxon>
    </lineage>
</organism>
<protein>
    <submittedName>
        <fullName evidence="1">Uncharacterized protein</fullName>
    </submittedName>
</protein>
<comment type="caution">
    <text evidence="1">The sequence shown here is derived from an EMBL/GenBank/DDBJ whole genome shotgun (WGS) entry which is preliminary data.</text>
</comment>
<keyword evidence="2" id="KW-1185">Reference proteome</keyword>
<accession>A0ABX5LL27</accession>
<dbReference type="EMBL" id="QGHD01000009">
    <property type="protein sequence ID" value="PWL01984.1"/>
    <property type="molecule type" value="Genomic_DNA"/>
</dbReference>
<evidence type="ECO:0000313" key="1">
    <source>
        <dbReference type="EMBL" id="PWL01984.1"/>
    </source>
</evidence>
<sequence length="52" mass="5693">MNNQKAISALNELKMYASSRSLAAINYAVEVLEKLEEAGIEKPLESLTPKGK</sequence>
<proteinExistence type="predicted"/>
<dbReference type="RefSeq" id="WP_158256519.1">
    <property type="nucleotide sequence ID" value="NZ_JAXEIU010000063.1"/>
</dbReference>
<evidence type="ECO:0000313" key="2">
    <source>
        <dbReference type="Proteomes" id="UP000245523"/>
    </source>
</evidence>
<dbReference type="Proteomes" id="UP000245523">
    <property type="component" value="Unassembled WGS sequence"/>
</dbReference>
<reference evidence="1 2" key="1">
    <citation type="submission" date="2018-05" db="EMBL/GenBank/DDBJ databases">
        <title>Animal gut microbial communities from fecal samples from Wisconsin, USA.</title>
        <authorList>
            <person name="Neumann A."/>
        </authorList>
    </citation>
    <scope>NUCLEOTIDE SEQUENCE [LARGE SCALE GENOMIC DNA]</scope>
    <source>
        <strain evidence="1 2">UWS4</strain>
    </source>
</reference>
<gene>
    <name evidence="1" type="ORF">B0H50_10973</name>
</gene>
<name>A0ABX5LL27_9BACT</name>